<evidence type="ECO:0000313" key="1">
    <source>
        <dbReference type="EMBL" id="MFD1884256.1"/>
    </source>
</evidence>
<evidence type="ECO:0000313" key="2">
    <source>
        <dbReference type="Proteomes" id="UP001597233"/>
    </source>
</evidence>
<gene>
    <name evidence="1" type="ORF">ACFSC9_01855</name>
</gene>
<protein>
    <submittedName>
        <fullName evidence="1">Class I SAM-dependent methyltransferase</fullName>
        <ecNumber evidence="1">2.1.1.-</ecNumber>
    </submittedName>
</protein>
<dbReference type="GO" id="GO:0032259">
    <property type="term" value="P:methylation"/>
    <property type="evidence" value="ECO:0007669"/>
    <property type="project" value="UniProtKB-KW"/>
</dbReference>
<dbReference type="EC" id="2.1.1.-" evidence="1"/>
<sequence>MLITTGDEPSVAMLERAKKLAEEFAVRYVPRRGRSVTRLTRDNGNVPVIVLVENEVRLVQPGEKAMFFHPSMAFVRAKRLLKGEEDVMISTAMLQPGDHILDCTAGLGADSLVFALATGPTGSVTALESSLPLSMLLTEGLRSHKTGLPPFDEAMGRIQVVNENHLSYLSQLPDKSMDIVYFDPMFREALHESAAIAPLRGFANDGALHPDAIAHAVRIARKAVLLKEKWDSPEYERLGFERIRRKNSKIEYGVIYP</sequence>
<accession>A0ABW4RDC5</accession>
<proteinExistence type="predicted"/>
<dbReference type="EMBL" id="JBHUEH010000007">
    <property type="protein sequence ID" value="MFD1884256.1"/>
    <property type="molecule type" value="Genomic_DNA"/>
</dbReference>
<dbReference type="PANTHER" id="PTHR36112">
    <property type="entry name" value="RIBOSOMAL RNA SMALL SUBUNIT METHYLTRANSFERASE J"/>
    <property type="match status" value="1"/>
</dbReference>
<dbReference type="RefSeq" id="WP_347326866.1">
    <property type="nucleotide sequence ID" value="NZ_JBCGUH010000016.1"/>
</dbReference>
<keyword evidence="2" id="KW-1185">Reference proteome</keyword>
<dbReference type="InterPro" id="IPR007536">
    <property type="entry name" value="16SrRNA_methylTrfase_J"/>
</dbReference>
<keyword evidence="1" id="KW-0489">Methyltransferase</keyword>
<dbReference type="PANTHER" id="PTHR36112:SF1">
    <property type="entry name" value="RIBOSOMAL RNA SMALL SUBUNIT METHYLTRANSFERASE J"/>
    <property type="match status" value="1"/>
</dbReference>
<reference evidence="2" key="1">
    <citation type="journal article" date="2019" name="Int. J. Syst. Evol. Microbiol.">
        <title>The Global Catalogue of Microorganisms (GCM) 10K type strain sequencing project: providing services to taxonomists for standard genome sequencing and annotation.</title>
        <authorList>
            <consortium name="The Broad Institute Genomics Platform"/>
            <consortium name="The Broad Institute Genome Sequencing Center for Infectious Disease"/>
            <person name="Wu L."/>
            <person name="Ma J."/>
        </authorList>
    </citation>
    <scope>NUCLEOTIDE SEQUENCE [LARGE SCALE GENOMIC DNA]</scope>
    <source>
        <strain evidence="2">CCUG 54950</strain>
    </source>
</reference>
<keyword evidence="1" id="KW-0808">Transferase</keyword>
<dbReference type="Pfam" id="PF04445">
    <property type="entry name" value="SAM_MT"/>
    <property type="match status" value="1"/>
</dbReference>
<dbReference type="SUPFAM" id="SSF53335">
    <property type="entry name" value="S-adenosyl-L-methionine-dependent methyltransferases"/>
    <property type="match status" value="1"/>
</dbReference>
<comment type="caution">
    <text evidence="1">The sequence shown here is derived from an EMBL/GenBank/DDBJ whole genome shotgun (WGS) entry which is preliminary data.</text>
</comment>
<organism evidence="1 2">
    <name type="scientific">Paenibacillus wenxiniae</name>
    <dbReference type="NCBI Taxonomy" id="1636843"/>
    <lineage>
        <taxon>Bacteria</taxon>
        <taxon>Bacillati</taxon>
        <taxon>Bacillota</taxon>
        <taxon>Bacilli</taxon>
        <taxon>Bacillales</taxon>
        <taxon>Paenibacillaceae</taxon>
        <taxon>Paenibacillus</taxon>
    </lineage>
</organism>
<dbReference type="Proteomes" id="UP001597233">
    <property type="component" value="Unassembled WGS sequence"/>
</dbReference>
<dbReference type="InterPro" id="IPR029063">
    <property type="entry name" value="SAM-dependent_MTases_sf"/>
</dbReference>
<name>A0ABW4RDC5_9BACL</name>
<dbReference type="GO" id="GO:0008168">
    <property type="term" value="F:methyltransferase activity"/>
    <property type="evidence" value="ECO:0007669"/>
    <property type="project" value="UniProtKB-KW"/>
</dbReference>
<dbReference type="Gene3D" id="3.40.50.150">
    <property type="entry name" value="Vaccinia Virus protein VP39"/>
    <property type="match status" value="1"/>
</dbReference>